<accession>A0A7Y6M3J5</accession>
<keyword evidence="7" id="KW-1133">Transmembrane helix</keyword>
<dbReference type="AlphaFoldDB" id="A0A7Y6M3J5"/>
<keyword evidence="7" id="KW-0472">Membrane</keyword>
<dbReference type="Pfam" id="PF00069">
    <property type="entry name" value="Pkinase"/>
    <property type="match status" value="1"/>
</dbReference>
<evidence type="ECO:0000259" key="8">
    <source>
        <dbReference type="PROSITE" id="PS50011"/>
    </source>
</evidence>
<dbReference type="InterPro" id="IPR011047">
    <property type="entry name" value="Quinoprotein_ADH-like_sf"/>
</dbReference>
<proteinExistence type="predicted"/>
<evidence type="ECO:0000313" key="10">
    <source>
        <dbReference type="Proteomes" id="UP000586042"/>
    </source>
</evidence>
<dbReference type="PANTHER" id="PTHR43671:SF13">
    <property type="entry name" value="SERINE_THREONINE-PROTEIN KINASE NEK2"/>
    <property type="match status" value="1"/>
</dbReference>
<dbReference type="InterPro" id="IPR008271">
    <property type="entry name" value="Ser/Thr_kinase_AS"/>
</dbReference>
<protein>
    <recommendedName>
        <fullName evidence="1">non-specific serine/threonine protein kinase</fullName>
        <ecNumber evidence="1">2.7.11.1</ecNumber>
    </recommendedName>
</protein>
<dbReference type="Gene3D" id="1.10.510.10">
    <property type="entry name" value="Transferase(Phosphotransferase) domain 1"/>
    <property type="match status" value="1"/>
</dbReference>
<dbReference type="SUPFAM" id="SSF56112">
    <property type="entry name" value="Protein kinase-like (PK-like)"/>
    <property type="match status" value="1"/>
</dbReference>
<dbReference type="PANTHER" id="PTHR43671">
    <property type="entry name" value="SERINE/THREONINE-PROTEIN KINASE NEK"/>
    <property type="match status" value="1"/>
</dbReference>
<dbReference type="GO" id="GO:0004674">
    <property type="term" value="F:protein serine/threonine kinase activity"/>
    <property type="evidence" value="ECO:0007669"/>
    <property type="project" value="UniProtKB-EC"/>
</dbReference>
<dbReference type="InterPro" id="IPR015943">
    <property type="entry name" value="WD40/YVTN_repeat-like_dom_sf"/>
</dbReference>
<keyword evidence="3" id="KW-0547">Nucleotide-binding</keyword>
<feature type="transmembrane region" description="Helical" evidence="7">
    <location>
        <begin position="457"/>
        <end position="477"/>
    </location>
</feature>
<dbReference type="InterPro" id="IPR049052">
    <property type="entry name" value="nSTAND1"/>
</dbReference>
<dbReference type="Pfam" id="PF20703">
    <property type="entry name" value="nSTAND1"/>
    <property type="match status" value="1"/>
</dbReference>
<evidence type="ECO:0000256" key="7">
    <source>
        <dbReference type="SAM" id="Phobius"/>
    </source>
</evidence>
<name>A0A7Y6M3J5_9ACTN</name>
<comment type="caution">
    <text evidence="9">The sequence shown here is derived from an EMBL/GenBank/DDBJ whole genome shotgun (WGS) entry which is preliminary data.</text>
</comment>
<evidence type="ECO:0000313" key="9">
    <source>
        <dbReference type="EMBL" id="NUW33302.1"/>
    </source>
</evidence>
<keyword evidence="5" id="KW-0067">ATP-binding</keyword>
<evidence type="ECO:0000256" key="2">
    <source>
        <dbReference type="ARBA" id="ARBA00022679"/>
    </source>
</evidence>
<evidence type="ECO:0000256" key="4">
    <source>
        <dbReference type="ARBA" id="ARBA00022777"/>
    </source>
</evidence>
<dbReference type="PROSITE" id="PS50011">
    <property type="entry name" value="PROTEIN_KINASE_DOM"/>
    <property type="match status" value="1"/>
</dbReference>
<dbReference type="PROSITE" id="PS00108">
    <property type="entry name" value="PROTEIN_KINASE_ST"/>
    <property type="match status" value="1"/>
</dbReference>
<dbReference type="InterPro" id="IPR011009">
    <property type="entry name" value="Kinase-like_dom_sf"/>
</dbReference>
<gene>
    <name evidence="9" type="ORF">HTZ77_17975</name>
</gene>
<keyword evidence="7" id="KW-0812">Transmembrane</keyword>
<dbReference type="InterPro" id="IPR050660">
    <property type="entry name" value="NEK_Ser/Thr_kinase"/>
</dbReference>
<dbReference type="EC" id="2.7.11.1" evidence="1"/>
<organism evidence="9 10">
    <name type="scientific">Nonomuraea montanisoli</name>
    <dbReference type="NCBI Taxonomy" id="2741721"/>
    <lineage>
        <taxon>Bacteria</taxon>
        <taxon>Bacillati</taxon>
        <taxon>Actinomycetota</taxon>
        <taxon>Actinomycetes</taxon>
        <taxon>Streptosporangiales</taxon>
        <taxon>Streptosporangiaceae</taxon>
        <taxon>Nonomuraea</taxon>
    </lineage>
</organism>
<dbReference type="InterPro" id="IPR000719">
    <property type="entry name" value="Prot_kinase_dom"/>
</dbReference>
<dbReference type="Pfam" id="PF00400">
    <property type="entry name" value="WD40"/>
    <property type="match status" value="1"/>
</dbReference>
<dbReference type="SUPFAM" id="SSF50998">
    <property type="entry name" value="Quinoprotein alcohol dehydrogenase-like"/>
    <property type="match status" value="1"/>
</dbReference>
<dbReference type="Proteomes" id="UP000586042">
    <property type="component" value="Unassembled WGS sequence"/>
</dbReference>
<dbReference type="PROSITE" id="PS50082">
    <property type="entry name" value="WD_REPEATS_2"/>
    <property type="match status" value="1"/>
</dbReference>
<feature type="domain" description="Protein kinase" evidence="8">
    <location>
        <begin position="15"/>
        <end position="263"/>
    </location>
</feature>
<dbReference type="SUPFAM" id="SSF82171">
    <property type="entry name" value="DPP6 N-terminal domain-like"/>
    <property type="match status" value="1"/>
</dbReference>
<dbReference type="EMBL" id="JABWGN010000006">
    <property type="protein sequence ID" value="NUW33302.1"/>
    <property type="molecule type" value="Genomic_DNA"/>
</dbReference>
<sequence>MILLTEADPQRLGGYWLAGRLGAGGQGVVYEAYAEDGRRVAIKVLHGDQAAQLAREVTAAQRVAAFCTAPVIEARLDGPRPYVVTEYVEGPNLREAVTEGRRFAGADLHRLATAAATALTAIHDAEVIHRDLKPDNVLLGPDGPRVIDFGIARTAEMSLTATGLVNGTPGYMAPEVFGGERAGMPADVFAWGCVILYAATGQDPFAADNLGGVMHRVLSSHPDLGVLPASLRALVGAALAKDPRSRPTARQLLLALVSADPRLDTARLLAQGGQAAAGGLVTIDDPALGAQAEQAYDLLSPDERELAPEVFLRLVTIDERNTLSARRAALPELLEGRLPPEAAAVSRIMQVFGYLVSSDAGEVWLSRPALPHAWPRYRRWIDANRDGLAVHREILAAVRRWEGSGRRDGDLFQGSSLENAVQWAATARRNITLSPGERDFLEASAALTRRRSRRTRLFLVSLAGLLVVAVVAGGLALRQTRLVADQRDHAEGGRLAQFADTLRHTDPRVAMQLSVAAWRLDPTPLSRAALTASVAQREIGVFKDPALGAGTARALSRDGRILVSAGDNTVRLWDVRTGRRAGGIAALGLKGVPIDRVALSPTGRDVLVVTARELSVWRLGTGRRVAAWKAGEASLDAAYGTVDRYLVVTDGEKSEYVWDLERGTRRRFGYISYAGAMTPSGDALYSYDMTTRRLERRSLPELTVESGRPLSGMCDCAPALRVTPDGTEVLLHAKDGLRRLPAAHAGSLSEPLSTDTARWNRGELTFSADGRLLASVTSDRIQVWRAFDELLTTLSLPFTTDEGPHVQVAFDGDTTMRYLNEDRVFTVDLSDLAVRARKAASWSASTLGPGGRLVMAVTADSSHVYLGDPRARPTPLLKVTDPEAVLTTAFGAGGRLAGAGTSRRIAIFDAAARRRLTEWRPAIDGRRMRTTLLAFSPDGAKVITALSGENDDAATTLALWEWRTHRLLWSAAVRASNARFSPDGRTVAVTAPPPSAPAPALAASSEELSLLDAASGKPLGAAFGSNGRQSGVIGAQFTLDGRAIAVMDQSGRVTSYDVATRARLGQEVRGTFDGHVGDRSPREDVVALSTGSGRIQLFDLTAGAGLGTVRDGDLRGVAALAFSADGSSVLSVDSTGALHERPVAPGAMTSAICARAGRPLSAAEWERYVTGVPYQRVCP</sequence>
<reference evidence="9 10" key="1">
    <citation type="submission" date="2020-06" db="EMBL/GenBank/DDBJ databases">
        <title>Nonomuraea sp. SMC257, a novel actinomycete isolated from soil.</title>
        <authorList>
            <person name="Chanama M."/>
        </authorList>
    </citation>
    <scope>NUCLEOTIDE SEQUENCE [LARGE SCALE GENOMIC DNA]</scope>
    <source>
        <strain evidence="9 10">SMC257</strain>
    </source>
</reference>
<dbReference type="Gene3D" id="3.30.200.20">
    <property type="entry name" value="Phosphorylase Kinase, domain 1"/>
    <property type="match status" value="1"/>
</dbReference>
<keyword evidence="4 9" id="KW-0418">Kinase</keyword>
<dbReference type="InterPro" id="IPR001680">
    <property type="entry name" value="WD40_rpt"/>
</dbReference>
<evidence type="ECO:0000256" key="3">
    <source>
        <dbReference type="ARBA" id="ARBA00022741"/>
    </source>
</evidence>
<keyword evidence="2" id="KW-0808">Transferase</keyword>
<dbReference type="CDD" id="cd14014">
    <property type="entry name" value="STKc_PknB_like"/>
    <property type="match status" value="1"/>
</dbReference>
<keyword evidence="10" id="KW-1185">Reference proteome</keyword>
<dbReference type="Gene3D" id="2.130.10.10">
    <property type="entry name" value="YVTN repeat-like/Quinoprotein amine dehydrogenase"/>
    <property type="match status" value="3"/>
</dbReference>
<dbReference type="GO" id="GO:0005524">
    <property type="term" value="F:ATP binding"/>
    <property type="evidence" value="ECO:0007669"/>
    <property type="project" value="UniProtKB-KW"/>
</dbReference>
<feature type="repeat" description="WD" evidence="6">
    <location>
        <begin position="561"/>
        <end position="583"/>
    </location>
</feature>
<dbReference type="SMART" id="SM00220">
    <property type="entry name" value="S_TKc"/>
    <property type="match status" value="1"/>
</dbReference>
<keyword evidence="6" id="KW-0853">WD repeat</keyword>
<evidence type="ECO:0000256" key="1">
    <source>
        <dbReference type="ARBA" id="ARBA00012513"/>
    </source>
</evidence>
<evidence type="ECO:0000256" key="5">
    <source>
        <dbReference type="ARBA" id="ARBA00022840"/>
    </source>
</evidence>
<evidence type="ECO:0000256" key="6">
    <source>
        <dbReference type="PROSITE-ProRule" id="PRU00221"/>
    </source>
</evidence>
<dbReference type="RefSeq" id="WP_175590730.1">
    <property type="nucleotide sequence ID" value="NZ_JABWGN010000006.1"/>
</dbReference>